<name>A0ABU6NMR6_9BACI</name>
<dbReference type="Proteomes" id="UP001341820">
    <property type="component" value="Unassembled WGS sequence"/>
</dbReference>
<dbReference type="EMBL" id="JAROAS010000035">
    <property type="protein sequence ID" value="MED4129464.1"/>
    <property type="molecule type" value="Genomic_DNA"/>
</dbReference>
<protein>
    <submittedName>
        <fullName evidence="1">Uncharacterized protein</fullName>
    </submittedName>
</protein>
<proteinExistence type="predicted"/>
<organism evidence="1 2">
    <name type="scientific">Shouchella miscanthi</name>
    <dbReference type="NCBI Taxonomy" id="2598861"/>
    <lineage>
        <taxon>Bacteria</taxon>
        <taxon>Bacillati</taxon>
        <taxon>Bacillota</taxon>
        <taxon>Bacilli</taxon>
        <taxon>Bacillales</taxon>
        <taxon>Bacillaceae</taxon>
        <taxon>Shouchella</taxon>
    </lineage>
</organism>
<comment type="caution">
    <text evidence="1">The sequence shown here is derived from an EMBL/GenBank/DDBJ whole genome shotgun (WGS) entry which is preliminary data.</text>
</comment>
<gene>
    <name evidence="1" type="ORF">P5F74_15120</name>
</gene>
<dbReference type="RefSeq" id="WP_328238116.1">
    <property type="nucleotide sequence ID" value="NZ_JAROAS010000035.1"/>
</dbReference>
<reference evidence="1 2" key="1">
    <citation type="submission" date="2023-03" db="EMBL/GenBank/DDBJ databases">
        <title>Bacillus Genome Sequencing.</title>
        <authorList>
            <person name="Dunlap C."/>
        </authorList>
    </citation>
    <scope>NUCLEOTIDE SEQUENCE [LARGE SCALE GENOMIC DNA]</scope>
    <source>
        <strain evidence="1 2">B-4107</strain>
    </source>
</reference>
<keyword evidence="2" id="KW-1185">Reference proteome</keyword>
<evidence type="ECO:0000313" key="1">
    <source>
        <dbReference type="EMBL" id="MED4129464.1"/>
    </source>
</evidence>
<accession>A0ABU6NMR6</accession>
<evidence type="ECO:0000313" key="2">
    <source>
        <dbReference type="Proteomes" id="UP001341820"/>
    </source>
</evidence>
<sequence>MIEPGGKLKLARANSYKDGNRFHIEASSERQAREVLKGLKRQHPYINIDEQIENANRSKRYLPSVTINMNFGGEETSRALCKMAVNFSIYNGRNPDEIKHLLPYIKGNEDEAEVYFFYPRSEVFYKSEKEVLHTLLLVGDPQQKHLYVYVELFNEFKMVFFINKEYEGEPIYHSYHYNVVTNEVVEYEEQVKIPPKQLRRYKSENIDPKVFQQRMKSLLQRVDKIMVDKRINEIITDAFEKLYKKYPVEENQFITKEMISFLANEVANEYVLSFQNRLIREIN</sequence>